<evidence type="ECO:0000313" key="15">
    <source>
        <dbReference type="Proteomes" id="UP000265431"/>
    </source>
</evidence>
<reference evidence="14 15" key="1">
    <citation type="submission" date="2018-08" db="EMBL/GenBank/DDBJ databases">
        <title>Henriciella mobilis sp. nov., isolated from seawater.</title>
        <authorList>
            <person name="Cheng H."/>
            <person name="Wu Y.-H."/>
            <person name="Xu X.-W."/>
            <person name="Guo L.-L."/>
        </authorList>
    </citation>
    <scope>NUCLEOTIDE SEQUENCE [LARGE SCALE GENOMIC DNA]</scope>
    <source>
        <strain evidence="14 15">CCUG66934</strain>
    </source>
</reference>
<evidence type="ECO:0000256" key="1">
    <source>
        <dbReference type="ARBA" id="ARBA00000085"/>
    </source>
</evidence>
<dbReference type="FunFam" id="3.30.565.10:FF:000010">
    <property type="entry name" value="Sensor histidine kinase RcsC"/>
    <property type="match status" value="1"/>
</dbReference>
<dbReference type="Pfam" id="PF02518">
    <property type="entry name" value="HATPase_c"/>
    <property type="match status" value="1"/>
</dbReference>
<keyword evidence="3 11" id="KW-0597">Phosphoprotein</keyword>
<dbReference type="PANTHER" id="PTHR45339:SF1">
    <property type="entry name" value="HYBRID SIGNAL TRANSDUCTION HISTIDINE KINASE J"/>
    <property type="match status" value="1"/>
</dbReference>
<dbReference type="OrthoDB" id="9774458at2"/>
<dbReference type="RefSeq" id="WP_119378328.1">
    <property type="nucleotide sequence ID" value="NZ_QWGB01000004.1"/>
</dbReference>
<comment type="subunit">
    <text evidence="9">At low DSF concentrations, interacts with RpfF.</text>
</comment>
<dbReference type="InterPro" id="IPR001789">
    <property type="entry name" value="Sig_transdc_resp-reg_receiver"/>
</dbReference>
<evidence type="ECO:0000256" key="8">
    <source>
        <dbReference type="ARBA" id="ARBA00023012"/>
    </source>
</evidence>
<dbReference type="FunFam" id="1.10.287.130:FF:000002">
    <property type="entry name" value="Two-component osmosensing histidine kinase"/>
    <property type="match status" value="1"/>
</dbReference>
<feature type="domain" description="Histidine kinase" evidence="12">
    <location>
        <begin position="272"/>
        <end position="494"/>
    </location>
</feature>
<dbReference type="SUPFAM" id="SSF47384">
    <property type="entry name" value="Homodimeric domain of signal transducing histidine kinase"/>
    <property type="match status" value="1"/>
</dbReference>
<dbReference type="SUPFAM" id="SSF55785">
    <property type="entry name" value="PYP-like sensor domain (PAS domain)"/>
    <property type="match status" value="1"/>
</dbReference>
<evidence type="ECO:0000256" key="6">
    <source>
        <dbReference type="ARBA" id="ARBA00022777"/>
    </source>
</evidence>
<proteinExistence type="predicted"/>
<evidence type="ECO:0000256" key="7">
    <source>
        <dbReference type="ARBA" id="ARBA00022840"/>
    </source>
</evidence>
<dbReference type="CDD" id="cd16922">
    <property type="entry name" value="HATPase_EvgS-ArcB-TorS-like"/>
    <property type="match status" value="1"/>
</dbReference>
<dbReference type="InterPro" id="IPR036097">
    <property type="entry name" value="HisK_dim/P_sf"/>
</dbReference>
<evidence type="ECO:0000313" key="14">
    <source>
        <dbReference type="EMBL" id="RIJ25979.1"/>
    </source>
</evidence>
<dbReference type="PANTHER" id="PTHR45339">
    <property type="entry name" value="HYBRID SIGNAL TRANSDUCTION HISTIDINE KINASE J"/>
    <property type="match status" value="1"/>
</dbReference>
<evidence type="ECO:0000259" key="12">
    <source>
        <dbReference type="PROSITE" id="PS50109"/>
    </source>
</evidence>
<evidence type="ECO:0000256" key="11">
    <source>
        <dbReference type="PROSITE-ProRule" id="PRU00169"/>
    </source>
</evidence>
<name>A0A399R8Y8_9PROT</name>
<sequence>MRSNIFDKLPILVCEVAPVRDEHGEIIDLEWIDANDLMNASILPDGGSIVGMRIFEFDPSYRDSEMVRALLECLETGQQGTLVTQQGRAAKMLNKIMKTSLISTERGVLCCSHEITDIAQQRDEAKEQAELLRLACDRALHGIAIAAHDGALLYMNPVLEGLSERTFDEVAGQHIDTLMGTGQARRSKELQQKLSSGAVMQHVSDGEMLTPSGNRIRLSIALNTAFLPGETDPVYILHILDVREERRKAHELRDALHRAEQATRMKSEFLANMSHEIRTPLNGVLGMAQTLVHGDLTGVQREQVSIILDSGRALMVLLNDILDLSKIEAGKLEITPVASDLRHKLSSLFKLHEALAEEKGIKLKLFVHPDVPSSLIFDPVRLRQCVGNLISNAIKFTEQGEVMIVVSSAPGEDEETQRVTIHVSDTGCGIAENKLDKIFDSFSQEDGSTTRKFGGTGLGLSITRKLAQMMGGDVSVVSQQGRGSVFTLTFAAQDVSAPYSPQPTKTVQIREPRPRTSLSGCRALVVDDNAINLRVAKTFLEHYDVEVTLANDGNEALDKLSHQPFDIVLMDIHMPSLDGAEAFRRLRMSASPNRLIPVLALTADSMAGDRERYLGMGFDGYVSKPIDERSLISAMGQVLSVQSSNERLQAAI</sequence>
<accession>A0A399R8Y8</accession>
<keyword evidence="4" id="KW-0808">Transferase</keyword>
<dbReference type="Gene3D" id="3.30.450.20">
    <property type="entry name" value="PAS domain"/>
    <property type="match status" value="1"/>
</dbReference>
<dbReference type="EMBL" id="QWGB01000004">
    <property type="protein sequence ID" value="RIJ25979.1"/>
    <property type="molecule type" value="Genomic_DNA"/>
</dbReference>
<dbReference type="SUPFAM" id="SSF55874">
    <property type="entry name" value="ATPase domain of HSP90 chaperone/DNA topoisomerase II/histidine kinase"/>
    <property type="match status" value="1"/>
</dbReference>
<dbReference type="CDD" id="cd00082">
    <property type="entry name" value="HisKA"/>
    <property type="match status" value="1"/>
</dbReference>
<dbReference type="InterPro" id="IPR003661">
    <property type="entry name" value="HisK_dim/P_dom"/>
</dbReference>
<organism evidence="14 15">
    <name type="scientific">Henriciella barbarensis</name>
    <dbReference type="NCBI Taxonomy" id="86342"/>
    <lineage>
        <taxon>Bacteria</taxon>
        <taxon>Pseudomonadati</taxon>
        <taxon>Pseudomonadota</taxon>
        <taxon>Alphaproteobacteria</taxon>
        <taxon>Hyphomonadales</taxon>
        <taxon>Hyphomonadaceae</taxon>
        <taxon>Henriciella</taxon>
    </lineage>
</organism>
<dbReference type="SMART" id="SM00387">
    <property type="entry name" value="HATPase_c"/>
    <property type="match status" value="1"/>
</dbReference>
<feature type="modified residue" description="4-aspartylphosphate" evidence="11">
    <location>
        <position position="571"/>
    </location>
</feature>
<keyword evidence="15" id="KW-1185">Reference proteome</keyword>
<dbReference type="SUPFAM" id="SSF52172">
    <property type="entry name" value="CheY-like"/>
    <property type="match status" value="1"/>
</dbReference>
<feature type="domain" description="Response regulatory" evidence="13">
    <location>
        <begin position="522"/>
        <end position="639"/>
    </location>
</feature>
<evidence type="ECO:0000256" key="3">
    <source>
        <dbReference type="ARBA" id="ARBA00022553"/>
    </source>
</evidence>
<dbReference type="SMART" id="SM00448">
    <property type="entry name" value="REC"/>
    <property type="match status" value="1"/>
</dbReference>
<evidence type="ECO:0000256" key="5">
    <source>
        <dbReference type="ARBA" id="ARBA00022741"/>
    </source>
</evidence>
<evidence type="ECO:0000256" key="10">
    <source>
        <dbReference type="ARBA" id="ARBA00068150"/>
    </source>
</evidence>
<dbReference type="InterPro" id="IPR011006">
    <property type="entry name" value="CheY-like_superfamily"/>
</dbReference>
<dbReference type="GO" id="GO:0000155">
    <property type="term" value="F:phosphorelay sensor kinase activity"/>
    <property type="evidence" value="ECO:0007669"/>
    <property type="project" value="InterPro"/>
</dbReference>
<dbReference type="Pfam" id="PF00512">
    <property type="entry name" value="HisKA"/>
    <property type="match status" value="1"/>
</dbReference>
<comment type="catalytic activity">
    <reaction evidence="1">
        <text>ATP + protein L-histidine = ADP + protein N-phospho-L-histidine.</text>
        <dbReference type="EC" id="2.7.13.3"/>
    </reaction>
</comment>
<gene>
    <name evidence="14" type="ORF">D1224_02360</name>
</gene>
<keyword evidence="6" id="KW-0418">Kinase</keyword>
<dbReference type="SMART" id="SM00388">
    <property type="entry name" value="HisKA"/>
    <property type="match status" value="1"/>
</dbReference>
<keyword evidence="7" id="KW-0067">ATP-binding</keyword>
<evidence type="ECO:0000256" key="9">
    <source>
        <dbReference type="ARBA" id="ARBA00064003"/>
    </source>
</evidence>
<dbReference type="InterPro" id="IPR005467">
    <property type="entry name" value="His_kinase_dom"/>
</dbReference>
<dbReference type="Gene3D" id="1.10.287.130">
    <property type="match status" value="1"/>
</dbReference>
<dbReference type="PRINTS" id="PR00344">
    <property type="entry name" value="BCTRLSENSOR"/>
</dbReference>
<dbReference type="NCBIfam" id="TIGR00229">
    <property type="entry name" value="sensory_box"/>
    <property type="match status" value="1"/>
</dbReference>
<keyword evidence="5" id="KW-0547">Nucleotide-binding</keyword>
<dbReference type="InterPro" id="IPR000014">
    <property type="entry name" value="PAS"/>
</dbReference>
<dbReference type="GO" id="GO:0005524">
    <property type="term" value="F:ATP binding"/>
    <property type="evidence" value="ECO:0007669"/>
    <property type="project" value="UniProtKB-KW"/>
</dbReference>
<dbReference type="InterPro" id="IPR004358">
    <property type="entry name" value="Sig_transdc_His_kin-like_C"/>
</dbReference>
<dbReference type="Proteomes" id="UP000265431">
    <property type="component" value="Unassembled WGS sequence"/>
</dbReference>
<protein>
    <recommendedName>
        <fullName evidence="10">Sensory/regulatory protein RpfC</fullName>
        <ecNumber evidence="2">2.7.13.3</ecNumber>
    </recommendedName>
</protein>
<dbReference type="Gene3D" id="3.30.565.10">
    <property type="entry name" value="Histidine kinase-like ATPase, C-terminal domain"/>
    <property type="match status" value="1"/>
</dbReference>
<keyword evidence="8" id="KW-0902">Two-component regulatory system</keyword>
<dbReference type="AlphaFoldDB" id="A0A399R8Y8"/>
<evidence type="ECO:0000259" key="13">
    <source>
        <dbReference type="PROSITE" id="PS50110"/>
    </source>
</evidence>
<dbReference type="InterPro" id="IPR036890">
    <property type="entry name" value="HATPase_C_sf"/>
</dbReference>
<dbReference type="EC" id="2.7.13.3" evidence="2"/>
<evidence type="ECO:0000256" key="2">
    <source>
        <dbReference type="ARBA" id="ARBA00012438"/>
    </source>
</evidence>
<dbReference type="Gene3D" id="3.40.50.2300">
    <property type="match status" value="1"/>
</dbReference>
<dbReference type="InterPro" id="IPR003594">
    <property type="entry name" value="HATPase_dom"/>
</dbReference>
<dbReference type="Pfam" id="PF00072">
    <property type="entry name" value="Response_reg"/>
    <property type="match status" value="1"/>
</dbReference>
<dbReference type="InterPro" id="IPR035965">
    <property type="entry name" value="PAS-like_dom_sf"/>
</dbReference>
<dbReference type="PROSITE" id="PS50110">
    <property type="entry name" value="RESPONSE_REGULATORY"/>
    <property type="match status" value="1"/>
</dbReference>
<comment type="caution">
    <text evidence="14">The sequence shown here is derived from an EMBL/GenBank/DDBJ whole genome shotgun (WGS) entry which is preliminary data.</text>
</comment>
<evidence type="ECO:0000256" key="4">
    <source>
        <dbReference type="ARBA" id="ARBA00022679"/>
    </source>
</evidence>
<dbReference type="PROSITE" id="PS50109">
    <property type="entry name" value="HIS_KIN"/>
    <property type="match status" value="1"/>
</dbReference>
<dbReference type="CDD" id="cd17546">
    <property type="entry name" value="REC_hyHK_CKI1_RcsC-like"/>
    <property type="match status" value="1"/>
</dbReference>